<evidence type="ECO:0000259" key="2">
    <source>
        <dbReference type="PROSITE" id="PS00125"/>
    </source>
</evidence>
<dbReference type="EMBL" id="BTRK01000006">
    <property type="protein sequence ID" value="GMR62522.1"/>
    <property type="molecule type" value="Genomic_DNA"/>
</dbReference>
<feature type="domain" description="Serine/threonine specific protein phosphatases" evidence="2">
    <location>
        <begin position="165"/>
        <end position="170"/>
    </location>
</feature>
<evidence type="ECO:0000313" key="3">
    <source>
        <dbReference type="EMBL" id="GMR62522.1"/>
    </source>
</evidence>
<feature type="non-terminal residue" evidence="3">
    <location>
        <position position="238"/>
    </location>
</feature>
<dbReference type="SUPFAM" id="SSF56300">
    <property type="entry name" value="Metallo-dependent phosphatases"/>
    <property type="match status" value="1"/>
</dbReference>
<name>A0AAN5DHB9_9BILA</name>
<evidence type="ECO:0000313" key="4">
    <source>
        <dbReference type="Proteomes" id="UP001328107"/>
    </source>
</evidence>
<dbReference type="GO" id="GO:0005634">
    <property type="term" value="C:nucleus"/>
    <property type="evidence" value="ECO:0007669"/>
    <property type="project" value="TreeGrafter"/>
</dbReference>
<dbReference type="Proteomes" id="UP001328107">
    <property type="component" value="Unassembled WGS sequence"/>
</dbReference>
<sequence length="238" mass="27573">LQYTLQEPEWPPDLCGLEDDGSGDWVVDEEGPQRLKQSILTPEEKKKCEYIIALVFRREAIIGSKIIFSPDDIMWVMNKVKEYLKCEPMLIEDLASPIQVVGDLHGQLYDLNRIFNCDAKDGKPGWEYTKYIFLGNYVDRGRQSIEIVMALFCIKMLFPDRVFLLRGNHEFVDVNKKGLYKDFQNRYSDKDLAFKLYHIVNEAFAYLSIAAIVDNCYFCVHGGISPSAFTRRSFRGVR</sequence>
<accession>A0AAN5DHB9</accession>
<dbReference type="InterPro" id="IPR050341">
    <property type="entry name" value="PP1_catalytic_subunit"/>
</dbReference>
<dbReference type="Pfam" id="PF00149">
    <property type="entry name" value="Metallophos"/>
    <property type="match status" value="1"/>
</dbReference>
<reference evidence="4" key="1">
    <citation type="submission" date="2022-10" db="EMBL/GenBank/DDBJ databases">
        <title>Genome assembly of Pristionchus species.</title>
        <authorList>
            <person name="Yoshida K."/>
            <person name="Sommer R.J."/>
        </authorList>
    </citation>
    <scope>NUCLEOTIDE SEQUENCE [LARGE SCALE GENOMIC DNA]</scope>
    <source>
        <strain evidence="4">RS5460</strain>
    </source>
</reference>
<dbReference type="Gene3D" id="3.60.21.10">
    <property type="match status" value="1"/>
</dbReference>
<protein>
    <recommendedName>
        <fullName evidence="1">Serine/threonine-protein phosphatase</fullName>
        <ecNumber evidence="1">3.1.3.16</ecNumber>
    </recommendedName>
</protein>
<dbReference type="InterPro" id="IPR004843">
    <property type="entry name" value="Calcineurin-like_PHP"/>
</dbReference>
<dbReference type="AlphaFoldDB" id="A0AAN5DHB9"/>
<evidence type="ECO:0000256" key="1">
    <source>
        <dbReference type="RuleBase" id="RU004273"/>
    </source>
</evidence>
<dbReference type="InterPro" id="IPR006186">
    <property type="entry name" value="Ser/Thr-sp_prot-phosphatase"/>
</dbReference>
<dbReference type="GO" id="GO:0005737">
    <property type="term" value="C:cytoplasm"/>
    <property type="evidence" value="ECO:0007669"/>
    <property type="project" value="TreeGrafter"/>
</dbReference>
<organism evidence="3 4">
    <name type="scientific">Pristionchus mayeri</name>
    <dbReference type="NCBI Taxonomy" id="1317129"/>
    <lineage>
        <taxon>Eukaryota</taxon>
        <taxon>Metazoa</taxon>
        <taxon>Ecdysozoa</taxon>
        <taxon>Nematoda</taxon>
        <taxon>Chromadorea</taxon>
        <taxon>Rhabditida</taxon>
        <taxon>Rhabditina</taxon>
        <taxon>Diplogasteromorpha</taxon>
        <taxon>Diplogasteroidea</taxon>
        <taxon>Neodiplogasteridae</taxon>
        <taxon>Pristionchus</taxon>
    </lineage>
</organism>
<keyword evidence="4" id="KW-1185">Reference proteome</keyword>
<dbReference type="PANTHER" id="PTHR11668">
    <property type="entry name" value="SERINE/THREONINE PROTEIN PHOSPHATASE"/>
    <property type="match status" value="1"/>
</dbReference>
<gene>
    <name evidence="3" type="ORF">PMAYCL1PPCAC_32717</name>
</gene>
<comment type="caution">
    <text evidence="3">The sequence shown here is derived from an EMBL/GenBank/DDBJ whole genome shotgun (WGS) entry which is preliminary data.</text>
</comment>
<dbReference type="SMART" id="SM00156">
    <property type="entry name" value="PP2Ac"/>
    <property type="match status" value="1"/>
</dbReference>
<dbReference type="GO" id="GO:0004722">
    <property type="term" value="F:protein serine/threonine phosphatase activity"/>
    <property type="evidence" value="ECO:0007669"/>
    <property type="project" value="UniProtKB-EC"/>
</dbReference>
<dbReference type="EC" id="3.1.3.16" evidence="1"/>
<keyword evidence="1" id="KW-0378">Hydrolase</keyword>
<comment type="catalytic activity">
    <reaction evidence="1">
        <text>O-phospho-L-threonyl-[protein] + H2O = L-threonyl-[protein] + phosphate</text>
        <dbReference type="Rhea" id="RHEA:47004"/>
        <dbReference type="Rhea" id="RHEA-COMP:11060"/>
        <dbReference type="Rhea" id="RHEA-COMP:11605"/>
        <dbReference type="ChEBI" id="CHEBI:15377"/>
        <dbReference type="ChEBI" id="CHEBI:30013"/>
        <dbReference type="ChEBI" id="CHEBI:43474"/>
        <dbReference type="ChEBI" id="CHEBI:61977"/>
        <dbReference type="EC" id="3.1.3.16"/>
    </reaction>
</comment>
<dbReference type="InterPro" id="IPR029052">
    <property type="entry name" value="Metallo-depent_PP-like"/>
</dbReference>
<dbReference type="PANTHER" id="PTHR11668:SF491">
    <property type="entry name" value="SERINE_THREONINE-PROTEIN PHOSPHATASE"/>
    <property type="match status" value="1"/>
</dbReference>
<proteinExistence type="inferred from homology"/>
<comment type="similarity">
    <text evidence="1">Belongs to the PPP phosphatase family.</text>
</comment>
<dbReference type="PROSITE" id="PS00125">
    <property type="entry name" value="SER_THR_PHOSPHATASE"/>
    <property type="match status" value="1"/>
</dbReference>
<dbReference type="PRINTS" id="PR00114">
    <property type="entry name" value="STPHPHTASE"/>
</dbReference>
<feature type="non-terminal residue" evidence="3">
    <location>
        <position position="1"/>
    </location>
</feature>